<organism evidence="1 2">
    <name type="scientific">Clostridium tagluense</name>
    <dbReference type="NCBI Taxonomy" id="360422"/>
    <lineage>
        <taxon>Bacteria</taxon>
        <taxon>Bacillati</taxon>
        <taxon>Bacillota</taxon>
        <taxon>Clostridia</taxon>
        <taxon>Eubacteriales</taxon>
        <taxon>Clostridiaceae</taxon>
        <taxon>Clostridium</taxon>
    </lineage>
</organism>
<keyword evidence="2" id="KW-1185">Reference proteome</keyword>
<evidence type="ECO:0000313" key="1">
    <source>
        <dbReference type="EMBL" id="GCD09323.1"/>
    </source>
</evidence>
<dbReference type="InterPro" id="IPR009097">
    <property type="entry name" value="Cyclic_Pdiesterase"/>
</dbReference>
<dbReference type="RefSeq" id="WP_124998622.1">
    <property type="nucleotide sequence ID" value="NZ_BHYK01000004.1"/>
</dbReference>
<protein>
    <recommendedName>
        <fullName evidence="3">2'-5' RNA ligase</fullName>
    </recommendedName>
</protein>
<proteinExistence type="predicted"/>
<dbReference type="EMBL" id="BHYK01000004">
    <property type="protein sequence ID" value="GCD09323.1"/>
    <property type="molecule type" value="Genomic_DNA"/>
</dbReference>
<sequence length="182" mass="21064">MRYFLVALFDDGSNATIQNIQRDICRKYKLYKSSPNLYISICTITNPDLEKLDVVVSKIMVPYKKFKVNINNSISLTENLTQVNLKVEDKGYIYRLARSITDTLDLHGFNVKSENDNIDLRIPLANANHIIKKSNSTGTITIDTNLDQDAFFKFAKVCRLELWKQVSNKKEIVVKTYDLREY</sequence>
<accession>A0A401UID5</accession>
<dbReference type="SUPFAM" id="SSF55144">
    <property type="entry name" value="LigT-like"/>
    <property type="match status" value="1"/>
</dbReference>
<name>A0A401UID5_9CLOT</name>
<dbReference type="AlphaFoldDB" id="A0A401UID5"/>
<evidence type="ECO:0008006" key="3">
    <source>
        <dbReference type="Google" id="ProtNLM"/>
    </source>
</evidence>
<evidence type="ECO:0000313" key="2">
    <source>
        <dbReference type="Proteomes" id="UP000287872"/>
    </source>
</evidence>
<dbReference type="OrthoDB" id="2112057at2"/>
<gene>
    <name evidence="1" type="ORF">Ctaglu_09460</name>
</gene>
<dbReference type="Proteomes" id="UP000287872">
    <property type="component" value="Unassembled WGS sequence"/>
</dbReference>
<comment type="caution">
    <text evidence="1">The sequence shown here is derived from an EMBL/GenBank/DDBJ whole genome shotgun (WGS) entry which is preliminary data.</text>
</comment>
<reference evidence="1 2" key="1">
    <citation type="submission" date="2018-11" db="EMBL/GenBank/DDBJ databases">
        <title>Genome sequencing and assembly of Clostridium tagluense strain A121.</title>
        <authorList>
            <person name="Murakami T."/>
            <person name="Segawa T."/>
            <person name="Shcherbakova V.A."/>
            <person name="Mori H."/>
            <person name="Yoshimura Y."/>
        </authorList>
    </citation>
    <scope>NUCLEOTIDE SEQUENCE [LARGE SCALE GENOMIC DNA]</scope>
    <source>
        <strain evidence="1 2">A121</strain>
    </source>
</reference>